<dbReference type="AlphaFoldDB" id="A0A1M4U9M8"/>
<feature type="coiled-coil region" evidence="2">
    <location>
        <begin position="125"/>
        <end position="152"/>
    </location>
</feature>
<sequence length="323" mass="37289">MVDKRDKRIERRKIKKKNKGLRTKVITFFIIILTIIVGIFYFSYHNYDKNKKLMSRDDISIYIKETDKISNGKLQLNWKQIAAIDGAIKDNDFTSIKEEDIKSIGNKFLNKKSVDGQATYTLKSFNEVLKEMNLSKKQIRKAESNLERLKNEGLVPGNLNSESSNKQFIEEITPAAIDIYKKYKILPSVVISQAILESGWGKSKLSEEGNNLFGIKADKSWDGKKIKMSTKENYDDKINDYFRVYNSKKQSIEDYGKFLATHKRYKESGVFKGKTYIEQITSIENAGYSTVSDKNGKLIYKDLLTSVIRENDLQLIDYEVEKG</sequence>
<evidence type="ECO:0000313" key="6">
    <source>
        <dbReference type="Proteomes" id="UP000184035"/>
    </source>
</evidence>
<evidence type="ECO:0000256" key="1">
    <source>
        <dbReference type="ARBA" id="ARBA00022801"/>
    </source>
</evidence>
<dbReference type="InterPro" id="IPR051056">
    <property type="entry name" value="Glycosyl_Hydrolase_73"/>
</dbReference>
<evidence type="ECO:0000259" key="4">
    <source>
        <dbReference type="SMART" id="SM00047"/>
    </source>
</evidence>
<dbReference type="RefSeq" id="WP_242977312.1">
    <property type="nucleotide sequence ID" value="NZ_FQVM01000004.1"/>
</dbReference>
<organism evidence="5 6">
    <name type="scientific">Clostridium fallax</name>
    <dbReference type="NCBI Taxonomy" id="1533"/>
    <lineage>
        <taxon>Bacteria</taxon>
        <taxon>Bacillati</taxon>
        <taxon>Bacillota</taxon>
        <taxon>Clostridia</taxon>
        <taxon>Eubacteriales</taxon>
        <taxon>Clostridiaceae</taxon>
        <taxon>Clostridium</taxon>
    </lineage>
</organism>
<dbReference type="Proteomes" id="UP000184035">
    <property type="component" value="Unassembled WGS sequence"/>
</dbReference>
<feature type="domain" description="Mannosyl-glycoprotein endo-beta-N-acetylglucosamidase-like" evidence="4">
    <location>
        <begin position="158"/>
        <end position="319"/>
    </location>
</feature>
<keyword evidence="3" id="KW-0472">Membrane</keyword>
<keyword evidence="6" id="KW-1185">Reference proteome</keyword>
<keyword evidence="2" id="KW-0175">Coiled coil</keyword>
<evidence type="ECO:0000256" key="3">
    <source>
        <dbReference type="SAM" id="Phobius"/>
    </source>
</evidence>
<dbReference type="PANTHER" id="PTHR33308">
    <property type="entry name" value="PEPTIDOGLYCAN HYDROLASE FLGJ"/>
    <property type="match status" value="1"/>
</dbReference>
<dbReference type="SMART" id="SM00047">
    <property type="entry name" value="LYZ2"/>
    <property type="match status" value="1"/>
</dbReference>
<feature type="transmembrane region" description="Helical" evidence="3">
    <location>
        <begin position="21"/>
        <end position="44"/>
    </location>
</feature>
<dbReference type="GO" id="GO:0004040">
    <property type="term" value="F:amidase activity"/>
    <property type="evidence" value="ECO:0007669"/>
    <property type="project" value="InterPro"/>
</dbReference>
<evidence type="ECO:0000256" key="2">
    <source>
        <dbReference type="SAM" id="Coils"/>
    </source>
</evidence>
<keyword evidence="1 5" id="KW-0378">Hydrolase</keyword>
<accession>A0A1M4U9M8</accession>
<evidence type="ECO:0000313" key="5">
    <source>
        <dbReference type="EMBL" id="SHE53270.1"/>
    </source>
</evidence>
<protein>
    <submittedName>
        <fullName evidence="5">Flagellum-specific peptidoglycan hydrolase FlgJ</fullName>
    </submittedName>
</protein>
<dbReference type="EMBL" id="FQVM01000004">
    <property type="protein sequence ID" value="SHE53270.1"/>
    <property type="molecule type" value="Genomic_DNA"/>
</dbReference>
<dbReference type="STRING" id="1533.SAMN05443638_104101"/>
<dbReference type="Pfam" id="PF01832">
    <property type="entry name" value="Glucosaminidase"/>
    <property type="match status" value="1"/>
</dbReference>
<dbReference type="InterPro" id="IPR002901">
    <property type="entry name" value="MGlyc_endo_b_GlcNAc-like_dom"/>
</dbReference>
<keyword evidence="3" id="KW-1133">Transmembrane helix</keyword>
<dbReference type="Gene3D" id="1.10.530.10">
    <property type="match status" value="1"/>
</dbReference>
<proteinExistence type="predicted"/>
<dbReference type="PANTHER" id="PTHR33308:SF9">
    <property type="entry name" value="PEPTIDOGLYCAN HYDROLASE FLGJ"/>
    <property type="match status" value="1"/>
</dbReference>
<reference evidence="5 6" key="1">
    <citation type="submission" date="2016-11" db="EMBL/GenBank/DDBJ databases">
        <authorList>
            <person name="Jaros S."/>
            <person name="Januszkiewicz K."/>
            <person name="Wedrychowicz H."/>
        </authorList>
    </citation>
    <scope>NUCLEOTIDE SEQUENCE [LARGE SCALE GENOMIC DNA]</scope>
    <source>
        <strain evidence="5 6">DSM 2631</strain>
    </source>
</reference>
<name>A0A1M4U9M8_9CLOT</name>
<gene>
    <name evidence="5" type="ORF">SAMN05443638_104101</name>
</gene>
<keyword evidence="3" id="KW-0812">Transmembrane</keyword>